<dbReference type="EMBL" id="JAKEKT020000053">
    <property type="protein sequence ID" value="KAL1640224.1"/>
    <property type="molecule type" value="Genomic_DNA"/>
</dbReference>
<comment type="caution">
    <text evidence="2">The sequence shown here is derived from an EMBL/GenBank/DDBJ whole genome shotgun (WGS) entry which is preliminary data.</text>
</comment>
<gene>
    <name evidence="2" type="ORF">SLS58_007175</name>
</gene>
<protein>
    <submittedName>
        <fullName evidence="2">Uncharacterized protein</fullName>
    </submittedName>
</protein>
<reference evidence="2 3" key="1">
    <citation type="journal article" date="2023" name="Plant Dis.">
        <title>First Report of Diplodia intermedia Causing Canker and Dieback Diseases on Apple Trees in Canada.</title>
        <authorList>
            <person name="Ellouze W."/>
            <person name="Ilyukhin E."/>
            <person name="Sulman M."/>
            <person name="Ali S."/>
        </authorList>
    </citation>
    <scope>NUCLEOTIDE SEQUENCE [LARGE SCALE GENOMIC DNA]</scope>
    <source>
        <strain evidence="2 3">M45-28</strain>
    </source>
</reference>
<sequence>MSNTNPKTRAAIKHYRTLLSPAQRMHFCLLPLPEQAAIALSASDSTPADPHTDAAIDPDYTPPPSDHSPSPSTSTTTPPPPTPTIPTPTLTCCTTPLATHRASLLATERALAAFSARLSSLLLGAGDALDAAAFQQHHLAALPAAAFAPARDGGAVRAWLEALMADLGVGGAWSCIW</sequence>
<keyword evidence="3" id="KW-1185">Reference proteome</keyword>
<proteinExistence type="predicted"/>
<evidence type="ECO:0000313" key="2">
    <source>
        <dbReference type="EMBL" id="KAL1640224.1"/>
    </source>
</evidence>
<feature type="compositionally biased region" description="Low complexity" evidence="1">
    <location>
        <begin position="67"/>
        <end position="76"/>
    </location>
</feature>
<evidence type="ECO:0000313" key="3">
    <source>
        <dbReference type="Proteomes" id="UP001521184"/>
    </source>
</evidence>
<accession>A0ABR3TLW6</accession>
<organism evidence="2 3">
    <name type="scientific">Diplodia intermedia</name>
    <dbReference type="NCBI Taxonomy" id="856260"/>
    <lineage>
        <taxon>Eukaryota</taxon>
        <taxon>Fungi</taxon>
        <taxon>Dikarya</taxon>
        <taxon>Ascomycota</taxon>
        <taxon>Pezizomycotina</taxon>
        <taxon>Dothideomycetes</taxon>
        <taxon>Dothideomycetes incertae sedis</taxon>
        <taxon>Botryosphaeriales</taxon>
        <taxon>Botryosphaeriaceae</taxon>
        <taxon>Diplodia</taxon>
    </lineage>
</organism>
<dbReference type="Proteomes" id="UP001521184">
    <property type="component" value="Unassembled WGS sequence"/>
</dbReference>
<name>A0ABR3TLW6_9PEZI</name>
<feature type="compositionally biased region" description="Pro residues" evidence="1">
    <location>
        <begin position="77"/>
        <end position="86"/>
    </location>
</feature>
<feature type="region of interest" description="Disordered" evidence="1">
    <location>
        <begin position="42"/>
        <end position="88"/>
    </location>
</feature>
<evidence type="ECO:0000256" key="1">
    <source>
        <dbReference type="SAM" id="MobiDB-lite"/>
    </source>
</evidence>